<dbReference type="AlphaFoldDB" id="A0A9W8Y2V5"/>
<dbReference type="Proteomes" id="UP001140560">
    <property type="component" value="Unassembled WGS sequence"/>
</dbReference>
<proteinExistence type="predicted"/>
<reference evidence="1" key="1">
    <citation type="submission" date="2022-10" db="EMBL/GenBank/DDBJ databases">
        <title>Tapping the CABI collections for fungal endophytes: first genome assemblies for Collariella, Neodidymelliopsis, Ascochyta clinopodiicola, Didymella pomorum, Didymosphaeria variabile, Neocosmospora piperis and Neocucurbitaria cava.</title>
        <authorList>
            <person name="Hill R."/>
        </authorList>
    </citation>
    <scope>NUCLEOTIDE SEQUENCE</scope>
    <source>
        <strain evidence="1">IMI 356814</strain>
    </source>
</reference>
<dbReference type="EMBL" id="JAPEUY010000014">
    <property type="protein sequence ID" value="KAJ4366395.1"/>
    <property type="molecule type" value="Genomic_DNA"/>
</dbReference>
<protein>
    <submittedName>
        <fullName evidence="1">Uncharacterized protein</fullName>
    </submittedName>
</protein>
<gene>
    <name evidence="1" type="ORF">N0V83_008031</name>
</gene>
<evidence type="ECO:0000313" key="1">
    <source>
        <dbReference type="EMBL" id="KAJ4366395.1"/>
    </source>
</evidence>
<sequence>MAIPLLGALVKAYKDNTDKVLQWIRKESTVHVLSEETNGNIRVDMKDLERAADDLRLRSVKPNADIKFAFEYALQLRELVTRSHEQEETKQYGHCLEQTIGHRVFNQRFRQVYNKICQAKPKDQRKLKKLTKKRMDPTEEFPAVHQVLHNIRGAGTSAEGLVSDTTDNKTMSMKESIDLIDLDIFAREALTLDAHIGAIKEYWERASECPLGPSLLLLGYLTRGASNYANERAGGSKLEHGMYQSTLVGALRHIRELTKTSGNEVPDHKPTIPNLIKYRLETGRSSYGYEGVRAEDMLPFMQTCLKSFLEEYRDNPTKISTQGPDHPTDAWFTNSARVAQNPSQTFDKTLLDKERTEAVIEICWNVVQATHRAGRFSENSAQKILADNLPLANVLARIVMPDSKKGAFDLEFSLNMTILLETTDSWLWSTPFLAQLKRNPRAIVEGFSDEVLVTERRFYMGNLAHLAEMLTCAPGQKAIRYIGLAKEMAKFYLHDSHRDLLHSLPWVCSSYLILMHNAVTVAGLALCNIKDQVAAVMYLYKALRSVQLVDSIWFMNYLIDRIGSVVFGPEETTFRGFHDTFTSRKDGNMIIDEGIFSWSRFPNLDYSYNKEFREVLIAGLPNDLASDDDKKRLLAGDCFLAGSGYMRGCFNLLWPHFDKNDLEGCGSFRALPGNPPRYEYTKPNDKAETLPTARLNFIAICTIFSKLVVSLNQATASPLSPESSAHSIKDGVKNIEQLLRQVDSVGAKEGHLMANVADNAQIHACLRLAADVLTKSTASYTENNMDSFEWRSV</sequence>
<comment type="caution">
    <text evidence="1">The sequence shown here is derived from an EMBL/GenBank/DDBJ whole genome shotgun (WGS) entry which is preliminary data.</text>
</comment>
<organism evidence="1 2">
    <name type="scientific">Neocucurbitaria cava</name>
    <dbReference type="NCBI Taxonomy" id="798079"/>
    <lineage>
        <taxon>Eukaryota</taxon>
        <taxon>Fungi</taxon>
        <taxon>Dikarya</taxon>
        <taxon>Ascomycota</taxon>
        <taxon>Pezizomycotina</taxon>
        <taxon>Dothideomycetes</taxon>
        <taxon>Pleosporomycetidae</taxon>
        <taxon>Pleosporales</taxon>
        <taxon>Pleosporineae</taxon>
        <taxon>Cucurbitariaceae</taxon>
        <taxon>Neocucurbitaria</taxon>
    </lineage>
</organism>
<name>A0A9W8Y2V5_9PLEO</name>
<evidence type="ECO:0000313" key="2">
    <source>
        <dbReference type="Proteomes" id="UP001140560"/>
    </source>
</evidence>
<accession>A0A9W8Y2V5</accession>
<keyword evidence="2" id="KW-1185">Reference proteome</keyword>